<protein>
    <submittedName>
        <fullName evidence="2">Uncharacterized protein</fullName>
    </submittedName>
</protein>
<proteinExistence type="predicted"/>
<dbReference type="PANTHER" id="PTHR36348:SF1">
    <property type="entry name" value="EXPRESSED PROTEIN"/>
    <property type="match status" value="1"/>
</dbReference>
<feature type="region of interest" description="Disordered" evidence="1">
    <location>
        <begin position="1"/>
        <end position="26"/>
    </location>
</feature>
<organism evidence="2 3">
    <name type="scientific">Mikania micrantha</name>
    <name type="common">bitter vine</name>
    <dbReference type="NCBI Taxonomy" id="192012"/>
    <lineage>
        <taxon>Eukaryota</taxon>
        <taxon>Viridiplantae</taxon>
        <taxon>Streptophyta</taxon>
        <taxon>Embryophyta</taxon>
        <taxon>Tracheophyta</taxon>
        <taxon>Spermatophyta</taxon>
        <taxon>Magnoliopsida</taxon>
        <taxon>eudicotyledons</taxon>
        <taxon>Gunneridae</taxon>
        <taxon>Pentapetalae</taxon>
        <taxon>asterids</taxon>
        <taxon>campanulids</taxon>
        <taxon>Asterales</taxon>
        <taxon>Asteraceae</taxon>
        <taxon>Asteroideae</taxon>
        <taxon>Heliantheae alliance</taxon>
        <taxon>Eupatorieae</taxon>
        <taxon>Mikania</taxon>
    </lineage>
</organism>
<reference evidence="2 3" key="1">
    <citation type="submission" date="2019-05" db="EMBL/GenBank/DDBJ databases">
        <title>Mikania micrantha, genome provides insights into the molecular mechanism of rapid growth.</title>
        <authorList>
            <person name="Liu B."/>
        </authorList>
    </citation>
    <scope>NUCLEOTIDE SEQUENCE [LARGE SCALE GENOMIC DNA]</scope>
    <source>
        <strain evidence="2">NLD-2019</strain>
        <tissue evidence="2">Leaf</tissue>
    </source>
</reference>
<evidence type="ECO:0000313" key="3">
    <source>
        <dbReference type="Proteomes" id="UP000326396"/>
    </source>
</evidence>
<accession>A0A5N6LSM0</accession>
<dbReference type="Proteomes" id="UP000326396">
    <property type="component" value="Linkage Group LG9"/>
</dbReference>
<comment type="caution">
    <text evidence="2">The sequence shown here is derived from an EMBL/GenBank/DDBJ whole genome shotgun (WGS) entry which is preliminary data.</text>
</comment>
<sequence>MATLLSSSSSHLLRPTSSSSTSFPSSLRTWGVRISNNNAFSVTTRMDTNKRQDEFFILANEIDIQFVEFFEYFSRVTMDLLQSNKDSVILMRNLVCAVNQEAEDAFKKMVEVDRLIDMLKSASDQELQKLVVENILAYNEGFWIRLAARTDTCKSDDDKQDLEELASSVMTIVDRVVHKTNEKIESATDVLKGILRPVVNEVEEICWPPRDPNALNLMEKEVNQREQEGQLDEGFLAEVNAQLRQAKEDGDKPGLEAMLQKVLQLYASRVLSKRSYAMKGDEVIKAERCLEEIIKAPESEWNKVLIDHLSGGKGDISPDELYAVIKKRIERTLIRTEGGSYQQRIIVEFLKGIQSRTEEIVQGNWREPLAPVPHWVPIIPPRKGYDAGKIPPLDTARIWAMPASFQLPRLAQGSTAAGTSEGWLDPTLALVAPKVLLWLVVLTNTLGTFTKLEGSPKLVVSIVSLQVTHFLAREELDDDGSVVKKKQSYERRQDA</sequence>
<dbReference type="AlphaFoldDB" id="A0A5N6LSM0"/>
<dbReference type="OrthoDB" id="2020333at2759"/>
<name>A0A5N6LSM0_9ASTR</name>
<evidence type="ECO:0000313" key="2">
    <source>
        <dbReference type="EMBL" id="KAD2394428.1"/>
    </source>
</evidence>
<evidence type="ECO:0000256" key="1">
    <source>
        <dbReference type="SAM" id="MobiDB-lite"/>
    </source>
</evidence>
<dbReference type="EMBL" id="SZYD01000019">
    <property type="protein sequence ID" value="KAD2394428.1"/>
    <property type="molecule type" value="Genomic_DNA"/>
</dbReference>
<gene>
    <name evidence="2" type="ORF">E3N88_41405</name>
</gene>
<keyword evidence="3" id="KW-1185">Reference proteome</keyword>
<dbReference type="PANTHER" id="PTHR36348">
    <property type="entry name" value="EXPRESSED PROTEIN"/>
    <property type="match status" value="1"/>
</dbReference>